<dbReference type="AlphaFoldDB" id="A0A8S3AYP3"/>
<sequence>MAVCIVQMPNGSLFEGRDVNKKLAKANACRKAMKQHQ</sequence>
<dbReference type="EMBL" id="CAJOBI010124989">
    <property type="protein sequence ID" value="CAF4696846.1"/>
    <property type="molecule type" value="Genomic_DNA"/>
</dbReference>
<dbReference type="SUPFAM" id="SSF54768">
    <property type="entry name" value="dsRNA-binding domain-like"/>
    <property type="match status" value="1"/>
</dbReference>
<protein>
    <submittedName>
        <fullName evidence="2">Uncharacterized protein</fullName>
    </submittedName>
</protein>
<dbReference type="EMBL" id="CAJOBH010124186">
    <property type="protein sequence ID" value="CAF4726889.1"/>
    <property type="molecule type" value="Genomic_DNA"/>
</dbReference>
<comment type="caution">
    <text evidence="2">The sequence shown here is derived from an EMBL/GenBank/DDBJ whole genome shotgun (WGS) entry which is preliminary data.</text>
</comment>
<dbReference type="CDD" id="cd00048">
    <property type="entry name" value="DSRM_SF"/>
    <property type="match status" value="1"/>
</dbReference>
<evidence type="ECO:0000313" key="3">
    <source>
        <dbReference type="Proteomes" id="UP000681967"/>
    </source>
</evidence>
<accession>A0A8S3AYP3</accession>
<feature type="non-terminal residue" evidence="2">
    <location>
        <position position="37"/>
    </location>
</feature>
<dbReference type="Proteomes" id="UP000676336">
    <property type="component" value="Unassembled WGS sequence"/>
</dbReference>
<evidence type="ECO:0000313" key="1">
    <source>
        <dbReference type="EMBL" id="CAF4696846.1"/>
    </source>
</evidence>
<name>A0A8S3AYP3_9BILA</name>
<dbReference type="Proteomes" id="UP000681967">
    <property type="component" value="Unassembled WGS sequence"/>
</dbReference>
<evidence type="ECO:0000313" key="2">
    <source>
        <dbReference type="EMBL" id="CAF4726889.1"/>
    </source>
</evidence>
<proteinExistence type="predicted"/>
<reference evidence="2" key="1">
    <citation type="submission" date="2021-02" db="EMBL/GenBank/DDBJ databases">
        <authorList>
            <person name="Nowell W R."/>
        </authorList>
    </citation>
    <scope>NUCLEOTIDE SEQUENCE</scope>
</reference>
<organism evidence="2 3">
    <name type="scientific">Rotaria magnacalcarata</name>
    <dbReference type="NCBI Taxonomy" id="392030"/>
    <lineage>
        <taxon>Eukaryota</taxon>
        <taxon>Metazoa</taxon>
        <taxon>Spiralia</taxon>
        <taxon>Gnathifera</taxon>
        <taxon>Rotifera</taxon>
        <taxon>Eurotatoria</taxon>
        <taxon>Bdelloidea</taxon>
        <taxon>Philodinida</taxon>
        <taxon>Philodinidae</taxon>
        <taxon>Rotaria</taxon>
    </lineage>
</organism>
<gene>
    <name evidence="2" type="ORF">BYL167_LOCUS45108</name>
    <name evidence="1" type="ORF">SMN809_LOCUS42891</name>
</gene>